<keyword evidence="1" id="KW-0378">Hydrolase</keyword>
<evidence type="ECO:0000313" key="1">
    <source>
        <dbReference type="EMBL" id="RQD86782.1"/>
    </source>
</evidence>
<comment type="caution">
    <text evidence="1">The sequence shown here is derived from an EMBL/GenBank/DDBJ whole genome shotgun (WGS) entry which is preliminary data.</text>
</comment>
<keyword evidence="1" id="KW-0645">Protease</keyword>
<dbReference type="Proteomes" id="UP000286095">
    <property type="component" value="Unassembled WGS sequence"/>
</dbReference>
<accession>A0A424YZI3</accession>
<reference evidence="1 2" key="1">
    <citation type="submission" date="2018-08" db="EMBL/GenBank/DDBJ databases">
        <title>Survival mechanisms of Campylobacter hepaticus identified by genomic analysis and comparative transcriptomic analysis of in vivo and in vitro derived bacteria.</title>
        <authorList>
            <person name="Van T.T.H."/>
            <person name="Moore R.J."/>
        </authorList>
    </citation>
    <scope>NUCLEOTIDE SEQUENCE [LARGE SCALE GENOMIC DNA]</scope>
    <source>
        <strain evidence="1 2">54L</strain>
    </source>
</reference>
<proteinExistence type="predicted"/>
<dbReference type="AlphaFoldDB" id="A0A424YZI3"/>
<dbReference type="RefSeq" id="WP_124134573.1">
    <property type="nucleotide sequence ID" value="NZ_QURW01000014.1"/>
</dbReference>
<dbReference type="GO" id="GO:0006508">
    <property type="term" value="P:proteolysis"/>
    <property type="evidence" value="ECO:0007669"/>
    <property type="project" value="UniProtKB-KW"/>
</dbReference>
<name>A0A424YZI3_9BACT</name>
<evidence type="ECO:0000313" key="2">
    <source>
        <dbReference type="Proteomes" id="UP000286095"/>
    </source>
</evidence>
<dbReference type="GO" id="GO:0008233">
    <property type="term" value="F:peptidase activity"/>
    <property type="evidence" value="ECO:0007669"/>
    <property type="project" value="UniProtKB-KW"/>
</dbReference>
<dbReference type="STRING" id="1813019.A2J15_06365"/>
<dbReference type="EMBL" id="QURW01000014">
    <property type="protein sequence ID" value="RQD86782.1"/>
    <property type="molecule type" value="Genomic_DNA"/>
</dbReference>
<organism evidence="1 2">
    <name type="scientific">Campylobacter hepaticus</name>
    <dbReference type="NCBI Taxonomy" id="1813019"/>
    <lineage>
        <taxon>Bacteria</taxon>
        <taxon>Pseudomonadati</taxon>
        <taxon>Campylobacterota</taxon>
        <taxon>Epsilonproteobacteria</taxon>
        <taxon>Campylobacterales</taxon>
        <taxon>Campylobacteraceae</taxon>
        <taxon>Campylobacter</taxon>
    </lineage>
</organism>
<sequence>MLFLLKKIFPQLFISIILKDKKNILKTSIYRANKLVSSNEKTFDKSENLLEYIKNLSKHFLFYYTALFLDAKEQGLIPSTNIKDYEHFDIGKISLKHILLNNALIYTATEHIEYYNELFEDHGTLDFLYSPFALLYYNIQKERQTDDKIILYGFKQNSLLTIIISKGTTILYGDFKTFEQELNPNLNLLEENNIQTNNDTQIVDNFDENLNQEINSNTQEDHLNTLDNDLNIKEFEEFEHFNNDMEFCRYIISSIEKFYNDDKYLGVFINDIILYSESSIDISAIDFLENETFLEIKTKSINTLDLMIELMQKELK</sequence>
<protein>
    <submittedName>
        <fullName evidence="1">Clan AA aspartic protease</fullName>
    </submittedName>
</protein>
<gene>
    <name evidence="1" type="ORF">DZD40_05900</name>
</gene>